<organism evidence="3 4">
    <name type="scientific">Aspergillus cavernicola</name>
    <dbReference type="NCBI Taxonomy" id="176166"/>
    <lineage>
        <taxon>Eukaryota</taxon>
        <taxon>Fungi</taxon>
        <taxon>Dikarya</taxon>
        <taxon>Ascomycota</taxon>
        <taxon>Pezizomycotina</taxon>
        <taxon>Eurotiomycetes</taxon>
        <taxon>Eurotiomycetidae</taxon>
        <taxon>Eurotiales</taxon>
        <taxon>Aspergillaceae</taxon>
        <taxon>Aspergillus</taxon>
        <taxon>Aspergillus subgen. Nidulantes</taxon>
    </lineage>
</organism>
<reference evidence="3 4" key="1">
    <citation type="submission" date="2024-07" db="EMBL/GenBank/DDBJ databases">
        <title>Section-level genome sequencing and comparative genomics of Aspergillus sections Usti and Cavernicolus.</title>
        <authorList>
            <consortium name="Lawrence Berkeley National Laboratory"/>
            <person name="Nybo J.L."/>
            <person name="Vesth T.C."/>
            <person name="Theobald S."/>
            <person name="Frisvad J.C."/>
            <person name="Larsen T.O."/>
            <person name="Kjaerboelling I."/>
            <person name="Rothschild-Mancinelli K."/>
            <person name="Lyhne E.K."/>
            <person name="Kogle M.E."/>
            <person name="Barry K."/>
            <person name="Clum A."/>
            <person name="Na H."/>
            <person name="Ledsgaard L."/>
            <person name="Lin J."/>
            <person name="Lipzen A."/>
            <person name="Kuo A."/>
            <person name="Riley R."/>
            <person name="Mondo S."/>
            <person name="LaButti K."/>
            <person name="Haridas S."/>
            <person name="Pangalinan J."/>
            <person name="Salamov A.A."/>
            <person name="Simmons B.A."/>
            <person name="Magnuson J.K."/>
            <person name="Chen J."/>
            <person name="Drula E."/>
            <person name="Henrissat B."/>
            <person name="Wiebenga A."/>
            <person name="Lubbers R.J."/>
            <person name="Gomes A.C."/>
            <person name="Makela M.R."/>
            <person name="Stajich J."/>
            <person name="Grigoriev I.V."/>
            <person name="Mortensen U.H."/>
            <person name="De vries R.P."/>
            <person name="Baker S.E."/>
            <person name="Andersen M.R."/>
        </authorList>
    </citation>
    <scope>NUCLEOTIDE SEQUENCE [LARGE SCALE GENOMIC DNA]</scope>
    <source>
        <strain evidence="3 4">CBS 600.67</strain>
    </source>
</reference>
<dbReference type="SUPFAM" id="SSF52540">
    <property type="entry name" value="P-loop containing nucleoside triphosphate hydrolases"/>
    <property type="match status" value="1"/>
</dbReference>
<accession>A0ABR4HTK6</accession>
<protein>
    <recommendedName>
        <fullName evidence="2">G domain-containing protein</fullName>
    </recommendedName>
</protein>
<evidence type="ECO:0000313" key="4">
    <source>
        <dbReference type="Proteomes" id="UP001610335"/>
    </source>
</evidence>
<dbReference type="InterPro" id="IPR006073">
    <property type="entry name" value="GTP-bd"/>
</dbReference>
<proteinExistence type="predicted"/>
<dbReference type="Pfam" id="PF01926">
    <property type="entry name" value="MMR_HSR1"/>
    <property type="match status" value="1"/>
</dbReference>
<comment type="caution">
    <text evidence="3">The sequence shown here is derived from an EMBL/GenBank/DDBJ whole genome shotgun (WGS) entry which is preliminary data.</text>
</comment>
<keyword evidence="1" id="KW-0175">Coiled coil</keyword>
<dbReference type="CDD" id="cd00882">
    <property type="entry name" value="Ras_like_GTPase"/>
    <property type="match status" value="1"/>
</dbReference>
<evidence type="ECO:0000256" key="1">
    <source>
        <dbReference type="SAM" id="Coils"/>
    </source>
</evidence>
<feature type="coiled-coil region" evidence="1">
    <location>
        <begin position="374"/>
        <end position="401"/>
    </location>
</feature>
<dbReference type="Proteomes" id="UP001610335">
    <property type="component" value="Unassembled WGS sequence"/>
</dbReference>
<sequence>MTDPNVFEEQVSNILKFTGATRAENDAIFILVLGATGSGKSSFISQCSRKPVEVGHDLSSCTSDLTITSFPYYSSNSNPPRSHTIYLIDTPGFNDTNRPDSDTLTHICHYLSISYVNRIYISGIILMHSIADSRLSRTTKLNVEMAKQIVGDTAYENVAIITSMWSTPPTDRQIQRESELLIQPDGVLADVVKGGGREFRYSSVSDDVLLLLLLGATSSHLRLPLLVIDHLVRQARAGGVVLKVQSELVDDNRKLIDTSAGRYLADRQVLEVREEYEAAMQAIRNVFPNPSHDSLKYQGPLLDVQRTEMETEFANLEKKLQENHASLSKTLVQMHQNEERRLQTRMIQIETDLNTRLDEKQQRLESLHHHRQSSTSIELEIIQLRNEIQELRLEIQQKYTINSSVRQSFRKGLLHEAARGVIGGAVSAAVPVLVAGSLCSLM</sequence>
<name>A0ABR4HTK6_9EURO</name>
<evidence type="ECO:0000313" key="3">
    <source>
        <dbReference type="EMBL" id="KAL2818459.1"/>
    </source>
</evidence>
<dbReference type="InterPro" id="IPR027417">
    <property type="entry name" value="P-loop_NTPase"/>
</dbReference>
<keyword evidence="4" id="KW-1185">Reference proteome</keyword>
<dbReference type="EMBL" id="JBFXLS010000084">
    <property type="protein sequence ID" value="KAL2818459.1"/>
    <property type="molecule type" value="Genomic_DNA"/>
</dbReference>
<feature type="domain" description="G" evidence="2">
    <location>
        <begin position="30"/>
        <end position="95"/>
    </location>
</feature>
<evidence type="ECO:0000259" key="2">
    <source>
        <dbReference type="Pfam" id="PF01926"/>
    </source>
</evidence>
<dbReference type="Gene3D" id="3.40.50.300">
    <property type="entry name" value="P-loop containing nucleotide triphosphate hydrolases"/>
    <property type="match status" value="1"/>
</dbReference>
<gene>
    <name evidence="3" type="ORF">BDW59DRAFT_165534</name>
</gene>